<proteinExistence type="predicted"/>
<sequence length="92" mass="10327">MVSISGVFSGLFTPNKTAMLKNWDVKKFNSHISSLKPIQNIYLHFATKPNNGKKIIIATQSFKRVSFHSDQMEIGNQQGDSSKRNVAMDNIV</sequence>
<name>A0A0E9X415_ANGAN</name>
<feature type="region of interest" description="Disordered" evidence="1">
    <location>
        <begin position="73"/>
        <end position="92"/>
    </location>
</feature>
<accession>A0A0E9X415</accession>
<dbReference type="EMBL" id="GBXM01011947">
    <property type="protein sequence ID" value="JAH96630.1"/>
    <property type="molecule type" value="Transcribed_RNA"/>
</dbReference>
<evidence type="ECO:0000256" key="1">
    <source>
        <dbReference type="SAM" id="MobiDB-lite"/>
    </source>
</evidence>
<evidence type="ECO:0000313" key="2">
    <source>
        <dbReference type="EMBL" id="JAH96630.1"/>
    </source>
</evidence>
<reference evidence="2" key="2">
    <citation type="journal article" date="2015" name="Fish Shellfish Immunol.">
        <title>Early steps in the European eel (Anguilla anguilla)-Vibrio vulnificus interaction in the gills: Role of the RtxA13 toxin.</title>
        <authorList>
            <person name="Callol A."/>
            <person name="Pajuelo D."/>
            <person name="Ebbesson L."/>
            <person name="Teles M."/>
            <person name="MacKenzie S."/>
            <person name="Amaro C."/>
        </authorList>
    </citation>
    <scope>NUCLEOTIDE SEQUENCE</scope>
</reference>
<dbReference type="AlphaFoldDB" id="A0A0E9X415"/>
<organism evidence="2">
    <name type="scientific">Anguilla anguilla</name>
    <name type="common">European freshwater eel</name>
    <name type="synonym">Muraena anguilla</name>
    <dbReference type="NCBI Taxonomy" id="7936"/>
    <lineage>
        <taxon>Eukaryota</taxon>
        <taxon>Metazoa</taxon>
        <taxon>Chordata</taxon>
        <taxon>Craniata</taxon>
        <taxon>Vertebrata</taxon>
        <taxon>Euteleostomi</taxon>
        <taxon>Actinopterygii</taxon>
        <taxon>Neopterygii</taxon>
        <taxon>Teleostei</taxon>
        <taxon>Anguilliformes</taxon>
        <taxon>Anguillidae</taxon>
        <taxon>Anguilla</taxon>
    </lineage>
</organism>
<protein>
    <submittedName>
        <fullName evidence="2">Uncharacterized protein</fullName>
    </submittedName>
</protein>
<reference evidence="2" key="1">
    <citation type="submission" date="2014-11" db="EMBL/GenBank/DDBJ databases">
        <authorList>
            <person name="Amaro Gonzalez C."/>
        </authorList>
    </citation>
    <scope>NUCLEOTIDE SEQUENCE</scope>
</reference>